<sequence length="130" mass="15067">MNVIYKFKGSVQSDLNQVKPFIENTLINLEKHICNEELMFDLKLILDELVINGVLHGNRENHRKCVFLNITVNEEAIVIRVKDEGFGIEYDFDAYDFRELKCCGRGLLLVKALTDRLELNNNEIIVVKNI</sequence>
<dbReference type="Gene3D" id="3.30.565.10">
    <property type="entry name" value="Histidine kinase-like ATPase, C-terminal domain"/>
    <property type="match status" value="1"/>
</dbReference>
<dbReference type="InterPro" id="IPR050267">
    <property type="entry name" value="Anti-sigma-factor_SerPK"/>
</dbReference>
<organism evidence="3 4">
    <name type="scientific">Anaerosphaera aminiphila DSM 21120</name>
    <dbReference type="NCBI Taxonomy" id="1120995"/>
    <lineage>
        <taxon>Bacteria</taxon>
        <taxon>Bacillati</taxon>
        <taxon>Bacillota</taxon>
        <taxon>Tissierellia</taxon>
        <taxon>Tissierellales</taxon>
        <taxon>Peptoniphilaceae</taxon>
        <taxon>Anaerosphaera</taxon>
    </lineage>
</organism>
<gene>
    <name evidence="3" type="ORF">SAMN02745245_01494</name>
</gene>
<dbReference type="STRING" id="1120995.SAMN02745245_01494"/>
<dbReference type="EMBL" id="FQXI01000011">
    <property type="protein sequence ID" value="SHH50842.1"/>
    <property type="molecule type" value="Genomic_DNA"/>
</dbReference>
<dbReference type="Proteomes" id="UP000184032">
    <property type="component" value="Unassembled WGS sequence"/>
</dbReference>
<dbReference type="SUPFAM" id="SSF55874">
    <property type="entry name" value="ATPase domain of HSP90 chaperone/DNA topoisomerase II/histidine kinase"/>
    <property type="match status" value="1"/>
</dbReference>
<evidence type="ECO:0000313" key="4">
    <source>
        <dbReference type="Proteomes" id="UP000184032"/>
    </source>
</evidence>
<dbReference type="AlphaFoldDB" id="A0A1M5TJ88"/>
<dbReference type="InterPro" id="IPR036890">
    <property type="entry name" value="HATPase_C_sf"/>
</dbReference>
<accession>A0A1M5TJ88</accession>
<name>A0A1M5TJ88_9FIRM</name>
<keyword evidence="1" id="KW-0723">Serine/threonine-protein kinase</keyword>
<keyword evidence="3" id="KW-0808">Transferase</keyword>
<protein>
    <submittedName>
        <fullName evidence="3">Serine/threonine-protein kinase RsbW</fullName>
    </submittedName>
</protein>
<dbReference type="PANTHER" id="PTHR35526">
    <property type="entry name" value="ANTI-SIGMA-F FACTOR RSBW-RELATED"/>
    <property type="match status" value="1"/>
</dbReference>
<reference evidence="4" key="1">
    <citation type="submission" date="2016-11" db="EMBL/GenBank/DDBJ databases">
        <authorList>
            <person name="Varghese N."/>
            <person name="Submissions S."/>
        </authorList>
    </citation>
    <scope>NUCLEOTIDE SEQUENCE [LARGE SCALE GENOMIC DNA]</scope>
    <source>
        <strain evidence="4">DSM 21120</strain>
    </source>
</reference>
<evidence type="ECO:0000259" key="2">
    <source>
        <dbReference type="Pfam" id="PF13581"/>
    </source>
</evidence>
<proteinExistence type="predicted"/>
<keyword evidence="3" id="KW-0418">Kinase</keyword>
<dbReference type="Pfam" id="PF13581">
    <property type="entry name" value="HATPase_c_2"/>
    <property type="match status" value="1"/>
</dbReference>
<dbReference type="InterPro" id="IPR003594">
    <property type="entry name" value="HATPase_dom"/>
</dbReference>
<feature type="domain" description="Histidine kinase/HSP90-like ATPase" evidence="2">
    <location>
        <begin position="12"/>
        <end position="121"/>
    </location>
</feature>
<keyword evidence="4" id="KW-1185">Reference proteome</keyword>
<dbReference type="RefSeq" id="WP_073185086.1">
    <property type="nucleotide sequence ID" value="NZ_FQXI01000011.1"/>
</dbReference>
<evidence type="ECO:0000313" key="3">
    <source>
        <dbReference type="EMBL" id="SHH50842.1"/>
    </source>
</evidence>
<dbReference type="CDD" id="cd16936">
    <property type="entry name" value="HATPase_RsbW-like"/>
    <property type="match status" value="1"/>
</dbReference>
<dbReference type="OrthoDB" id="9767435at2"/>
<dbReference type="GO" id="GO:0004674">
    <property type="term" value="F:protein serine/threonine kinase activity"/>
    <property type="evidence" value="ECO:0007669"/>
    <property type="project" value="UniProtKB-KW"/>
</dbReference>
<dbReference type="PANTHER" id="PTHR35526:SF3">
    <property type="entry name" value="ANTI-SIGMA-F FACTOR RSBW"/>
    <property type="match status" value="1"/>
</dbReference>
<evidence type="ECO:0000256" key="1">
    <source>
        <dbReference type="ARBA" id="ARBA00022527"/>
    </source>
</evidence>